<dbReference type="GO" id="GO:0017057">
    <property type="term" value="F:6-phosphogluconolactonase activity"/>
    <property type="evidence" value="ECO:0007669"/>
    <property type="project" value="UniProtKB-EC"/>
</dbReference>
<evidence type="ECO:0000256" key="1">
    <source>
        <dbReference type="ARBA" id="ARBA00005564"/>
    </source>
</evidence>
<dbReference type="FunFam" id="2.130.10.10:FF:000306">
    <property type="entry name" value="3-carboxymuconate cyclase"/>
    <property type="match status" value="1"/>
</dbReference>
<keyword evidence="2" id="KW-0313">Glucose metabolism</keyword>
<dbReference type="InterPro" id="IPR015943">
    <property type="entry name" value="WD40/YVTN_repeat-like_dom_sf"/>
</dbReference>
<dbReference type="FunCoup" id="B4CZ00">
    <property type="interactions" value="136"/>
</dbReference>
<keyword evidence="3" id="KW-0732">Signal</keyword>
<dbReference type="EC" id="3.1.1.31" evidence="4"/>
<dbReference type="Pfam" id="PF10282">
    <property type="entry name" value="Lactonase"/>
    <property type="match status" value="1"/>
</dbReference>
<dbReference type="EMBL" id="ABVL01000004">
    <property type="protein sequence ID" value="EDY20691.1"/>
    <property type="molecule type" value="Genomic_DNA"/>
</dbReference>
<dbReference type="Proteomes" id="UP000005824">
    <property type="component" value="Unassembled WGS sequence"/>
</dbReference>
<reference evidence="4 5" key="1">
    <citation type="journal article" date="2011" name="J. Bacteriol.">
        <title>Genome sequence of Chthoniobacter flavus Ellin428, an aerobic heterotrophic soil bacterium.</title>
        <authorList>
            <person name="Kant R."/>
            <person name="van Passel M.W."/>
            <person name="Palva A."/>
            <person name="Lucas S."/>
            <person name="Lapidus A."/>
            <person name="Glavina Del Rio T."/>
            <person name="Dalin E."/>
            <person name="Tice H."/>
            <person name="Bruce D."/>
            <person name="Goodwin L."/>
            <person name="Pitluck S."/>
            <person name="Larimer F.W."/>
            <person name="Land M.L."/>
            <person name="Hauser L."/>
            <person name="Sangwan P."/>
            <person name="de Vos W.M."/>
            <person name="Janssen P.H."/>
            <person name="Smidt H."/>
        </authorList>
    </citation>
    <scope>NUCLEOTIDE SEQUENCE [LARGE SCALE GENOMIC DNA]</scope>
    <source>
        <strain evidence="4 5">Ellin428</strain>
    </source>
</reference>
<comment type="similarity">
    <text evidence="1">Belongs to the cycloisomerase 2 family.</text>
</comment>
<dbReference type="InterPro" id="IPR011048">
    <property type="entry name" value="Haem_d1_sf"/>
</dbReference>
<dbReference type="AlphaFoldDB" id="B4CZ00"/>
<comment type="caution">
    <text evidence="4">The sequence shown here is derived from an EMBL/GenBank/DDBJ whole genome shotgun (WGS) entry which is preliminary data.</text>
</comment>
<organism evidence="4 5">
    <name type="scientific">Chthoniobacter flavus Ellin428</name>
    <dbReference type="NCBI Taxonomy" id="497964"/>
    <lineage>
        <taxon>Bacteria</taxon>
        <taxon>Pseudomonadati</taxon>
        <taxon>Verrucomicrobiota</taxon>
        <taxon>Spartobacteria</taxon>
        <taxon>Chthoniobacterales</taxon>
        <taxon>Chthoniobacteraceae</taxon>
        <taxon>Chthoniobacter</taxon>
    </lineage>
</organism>
<keyword evidence="5" id="KW-1185">Reference proteome</keyword>
<dbReference type="InterPro" id="IPR019405">
    <property type="entry name" value="Lactonase_7-beta_prop"/>
</dbReference>
<sequence precursor="true">MKFPSLASAVGVLALFASTGLATEDFYVGTYTKFFGSKGIYRFQFDEKSGAVSPGQLAVKTVSPSWVIIHPNRRWVYSVNEGPEGKVSAFRIAPDGQLQLLSQQSAKGADPCHLSLDQTHRFLFVANYTSGSVASLPVQRNGALAPVASFQQQHGGGVNKDRQEGPHAHSIYPGPANNFIYSCDLGNDHIERYRFNEEKGTLTPVKTPAAKIAPGSGPRHLVLDPRGFAYLVNEMGNTVTVLRWDKEGGTMHTIQTVPTLPKDFSGQNTTAEIALHPNGHFLYASNRGHNSIAVFAVGENGRLSFVEHASTKGKTPRNFAFDPTGRWLLAANQDSNDIFVYRVNSYTGKLTPTAQRVRVGAPVCVAFVQGK</sequence>
<dbReference type="PANTHER" id="PTHR30344:SF1">
    <property type="entry name" value="6-PHOSPHOGLUCONOLACTONASE"/>
    <property type="match status" value="1"/>
</dbReference>
<dbReference type="SUPFAM" id="SSF51004">
    <property type="entry name" value="C-terminal (heme d1) domain of cytochrome cd1-nitrite reductase"/>
    <property type="match status" value="1"/>
</dbReference>
<keyword evidence="4" id="KW-0378">Hydrolase</keyword>
<name>B4CZ00_9BACT</name>
<evidence type="ECO:0000313" key="4">
    <source>
        <dbReference type="EMBL" id="EDY20691.1"/>
    </source>
</evidence>
<evidence type="ECO:0000256" key="2">
    <source>
        <dbReference type="ARBA" id="ARBA00022526"/>
    </source>
</evidence>
<evidence type="ECO:0000256" key="3">
    <source>
        <dbReference type="SAM" id="SignalP"/>
    </source>
</evidence>
<dbReference type="InParanoid" id="B4CZ00"/>
<keyword evidence="2" id="KW-0119">Carbohydrate metabolism</keyword>
<dbReference type="Gene3D" id="2.130.10.10">
    <property type="entry name" value="YVTN repeat-like/Quinoprotein amine dehydrogenase"/>
    <property type="match status" value="1"/>
</dbReference>
<feature type="signal peptide" evidence="3">
    <location>
        <begin position="1"/>
        <end position="22"/>
    </location>
</feature>
<gene>
    <name evidence="4" type="ORF">CfE428DRAFT_1888</name>
</gene>
<dbReference type="GO" id="GO:0005829">
    <property type="term" value="C:cytosol"/>
    <property type="evidence" value="ECO:0007669"/>
    <property type="project" value="TreeGrafter"/>
</dbReference>
<dbReference type="RefSeq" id="WP_006979213.1">
    <property type="nucleotide sequence ID" value="NZ_ABVL01000004.1"/>
</dbReference>
<dbReference type="PANTHER" id="PTHR30344">
    <property type="entry name" value="6-PHOSPHOGLUCONOLACTONASE-RELATED"/>
    <property type="match status" value="1"/>
</dbReference>
<dbReference type="eggNOG" id="COG2706">
    <property type="taxonomic scope" value="Bacteria"/>
</dbReference>
<feature type="chain" id="PRO_5002800253" evidence="3">
    <location>
        <begin position="23"/>
        <end position="371"/>
    </location>
</feature>
<dbReference type="InterPro" id="IPR050282">
    <property type="entry name" value="Cycloisomerase_2"/>
</dbReference>
<dbReference type="STRING" id="497964.CfE428DRAFT_1888"/>
<proteinExistence type="inferred from homology"/>
<evidence type="ECO:0000313" key="5">
    <source>
        <dbReference type="Proteomes" id="UP000005824"/>
    </source>
</evidence>
<protein>
    <submittedName>
        <fullName evidence="4">6-phosphogluconolactonase</fullName>
        <ecNumber evidence="4">3.1.1.31</ecNumber>
    </submittedName>
</protein>
<accession>B4CZ00</accession>
<dbReference type="GO" id="GO:0006006">
    <property type="term" value="P:glucose metabolic process"/>
    <property type="evidence" value="ECO:0007669"/>
    <property type="project" value="UniProtKB-KW"/>
</dbReference>